<proteinExistence type="predicted"/>
<name>A0AA38C613_TAXCH</name>
<protein>
    <submittedName>
        <fullName evidence="1">Uncharacterized protein</fullName>
    </submittedName>
</protein>
<dbReference type="AlphaFoldDB" id="A0AA38C613"/>
<sequence length="50" mass="5442">SVEVVISVFDVEGIDVRGVGICMDIDGDEIDAKDESDVIDWGMIDVDEVK</sequence>
<dbReference type="EMBL" id="JAHRHJ020003505">
    <property type="protein sequence ID" value="KAH9291599.1"/>
    <property type="molecule type" value="Genomic_DNA"/>
</dbReference>
<feature type="non-terminal residue" evidence="1">
    <location>
        <position position="1"/>
    </location>
</feature>
<reference evidence="1 2" key="1">
    <citation type="journal article" date="2021" name="Nat. Plants">
        <title>The Taxus genome provides insights into paclitaxel biosynthesis.</title>
        <authorList>
            <person name="Xiong X."/>
            <person name="Gou J."/>
            <person name="Liao Q."/>
            <person name="Li Y."/>
            <person name="Zhou Q."/>
            <person name="Bi G."/>
            <person name="Li C."/>
            <person name="Du R."/>
            <person name="Wang X."/>
            <person name="Sun T."/>
            <person name="Guo L."/>
            <person name="Liang H."/>
            <person name="Lu P."/>
            <person name="Wu Y."/>
            <person name="Zhang Z."/>
            <person name="Ro D.K."/>
            <person name="Shang Y."/>
            <person name="Huang S."/>
            <person name="Yan J."/>
        </authorList>
    </citation>
    <scope>NUCLEOTIDE SEQUENCE [LARGE SCALE GENOMIC DNA]</scope>
    <source>
        <strain evidence="1">Ta-2019</strain>
    </source>
</reference>
<dbReference type="Proteomes" id="UP000824469">
    <property type="component" value="Unassembled WGS sequence"/>
</dbReference>
<accession>A0AA38C613</accession>
<organism evidence="1 2">
    <name type="scientific">Taxus chinensis</name>
    <name type="common">Chinese yew</name>
    <name type="synonym">Taxus wallichiana var. chinensis</name>
    <dbReference type="NCBI Taxonomy" id="29808"/>
    <lineage>
        <taxon>Eukaryota</taxon>
        <taxon>Viridiplantae</taxon>
        <taxon>Streptophyta</taxon>
        <taxon>Embryophyta</taxon>
        <taxon>Tracheophyta</taxon>
        <taxon>Spermatophyta</taxon>
        <taxon>Pinopsida</taxon>
        <taxon>Pinidae</taxon>
        <taxon>Conifers II</taxon>
        <taxon>Cupressales</taxon>
        <taxon>Taxaceae</taxon>
        <taxon>Taxus</taxon>
    </lineage>
</organism>
<gene>
    <name evidence="1" type="ORF">KI387_043212</name>
</gene>
<comment type="caution">
    <text evidence="1">The sequence shown here is derived from an EMBL/GenBank/DDBJ whole genome shotgun (WGS) entry which is preliminary data.</text>
</comment>
<feature type="non-terminal residue" evidence="1">
    <location>
        <position position="50"/>
    </location>
</feature>
<evidence type="ECO:0000313" key="1">
    <source>
        <dbReference type="EMBL" id="KAH9291599.1"/>
    </source>
</evidence>
<evidence type="ECO:0000313" key="2">
    <source>
        <dbReference type="Proteomes" id="UP000824469"/>
    </source>
</evidence>
<keyword evidence="2" id="KW-1185">Reference proteome</keyword>